<protein>
    <submittedName>
        <fullName evidence="1">Unannotated protein</fullName>
    </submittedName>
</protein>
<accession>A0A6J6FQ48</accession>
<dbReference type="EMBL" id="CAEZTR010000172">
    <property type="protein sequence ID" value="CAB4591226.1"/>
    <property type="molecule type" value="Genomic_DNA"/>
</dbReference>
<evidence type="ECO:0000313" key="1">
    <source>
        <dbReference type="EMBL" id="CAB4591226.1"/>
    </source>
</evidence>
<gene>
    <name evidence="1" type="ORF">UFOPK1711_01831</name>
</gene>
<organism evidence="1">
    <name type="scientific">freshwater metagenome</name>
    <dbReference type="NCBI Taxonomy" id="449393"/>
    <lineage>
        <taxon>unclassified sequences</taxon>
        <taxon>metagenomes</taxon>
        <taxon>ecological metagenomes</taxon>
    </lineage>
</organism>
<dbReference type="AlphaFoldDB" id="A0A6J6FQ48"/>
<proteinExistence type="predicted"/>
<sequence length="55" mass="6018">MICMGMGQDNGSHIAKRDVTLKRTQTAWTQINQNIRSAVLYEVTAAGAVLTRVTP</sequence>
<reference evidence="1" key="1">
    <citation type="submission" date="2020-05" db="EMBL/GenBank/DDBJ databases">
        <authorList>
            <person name="Chiriac C."/>
            <person name="Salcher M."/>
            <person name="Ghai R."/>
            <person name="Kavagutti S V."/>
        </authorList>
    </citation>
    <scope>NUCLEOTIDE SEQUENCE</scope>
</reference>
<name>A0A6J6FQ48_9ZZZZ</name>